<keyword evidence="3" id="KW-0479">Metal-binding</keyword>
<dbReference type="GO" id="GO:0051603">
    <property type="term" value="P:proteolysis involved in protein catabolic process"/>
    <property type="evidence" value="ECO:0007669"/>
    <property type="project" value="TreeGrafter"/>
</dbReference>
<dbReference type="Gene3D" id="1.25.40.10">
    <property type="entry name" value="Tetratricopeptide repeat domain"/>
    <property type="match status" value="1"/>
</dbReference>
<evidence type="ECO:0000256" key="5">
    <source>
        <dbReference type="ARBA" id="ARBA00022833"/>
    </source>
</evidence>
<evidence type="ECO:0000256" key="6">
    <source>
        <dbReference type="ARBA" id="ARBA00023049"/>
    </source>
</evidence>
<dbReference type="CDD" id="cd07324">
    <property type="entry name" value="M48C_Oma1-like"/>
    <property type="match status" value="1"/>
</dbReference>
<organism evidence="8 9">
    <name type="scientific">Pseudooceanicola algae</name>
    <dbReference type="NCBI Taxonomy" id="1537215"/>
    <lineage>
        <taxon>Bacteria</taxon>
        <taxon>Pseudomonadati</taxon>
        <taxon>Pseudomonadota</taxon>
        <taxon>Alphaproteobacteria</taxon>
        <taxon>Rhodobacterales</taxon>
        <taxon>Paracoccaceae</taxon>
        <taxon>Pseudooceanicola</taxon>
    </lineage>
</organism>
<dbReference type="InterPro" id="IPR001915">
    <property type="entry name" value="Peptidase_M48"/>
</dbReference>
<name>A0A418SDI3_9RHOB</name>
<comment type="cofactor">
    <cofactor evidence="1">
        <name>Zn(2+)</name>
        <dbReference type="ChEBI" id="CHEBI:29105"/>
    </cofactor>
</comment>
<dbReference type="KEGG" id="palw:PSAL_006330"/>
<accession>A0A418SDI3</accession>
<evidence type="ECO:0000259" key="7">
    <source>
        <dbReference type="Pfam" id="PF01435"/>
    </source>
</evidence>
<dbReference type="GO" id="GO:0004222">
    <property type="term" value="F:metalloendopeptidase activity"/>
    <property type="evidence" value="ECO:0007669"/>
    <property type="project" value="InterPro"/>
</dbReference>
<dbReference type="OrthoDB" id="9814887at2"/>
<keyword evidence="5" id="KW-0862">Zinc</keyword>
<dbReference type="PANTHER" id="PTHR22726">
    <property type="entry name" value="METALLOENDOPEPTIDASE OMA1"/>
    <property type="match status" value="1"/>
</dbReference>
<dbReference type="EC" id="3.4.-.-" evidence="8"/>
<evidence type="ECO:0000256" key="4">
    <source>
        <dbReference type="ARBA" id="ARBA00022801"/>
    </source>
</evidence>
<dbReference type="GO" id="GO:0016020">
    <property type="term" value="C:membrane"/>
    <property type="evidence" value="ECO:0007669"/>
    <property type="project" value="TreeGrafter"/>
</dbReference>
<dbReference type="InterPro" id="IPR051156">
    <property type="entry name" value="Mito/Outer_Membr_Metalloprot"/>
</dbReference>
<keyword evidence="6" id="KW-0482">Metalloprotease</keyword>
<protein>
    <submittedName>
        <fullName evidence="8">Beta-barrel assembly-enhancing protease</fullName>
        <ecNumber evidence="8">3.4.-.-</ecNumber>
    </submittedName>
</protein>
<dbReference type="Gene3D" id="3.30.2010.10">
    <property type="entry name" value="Metalloproteases ('zincins'), catalytic domain"/>
    <property type="match status" value="1"/>
</dbReference>
<keyword evidence="2 8" id="KW-0645">Protease</keyword>
<evidence type="ECO:0000256" key="3">
    <source>
        <dbReference type="ARBA" id="ARBA00022723"/>
    </source>
</evidence>
<dbReference type="SMART" id="SM00028">
    <property type="entry name" value="TPR"/>
    <property type="match status" value="2"/>
</dbReference>
<sequence>MAGGVLRGGKPVRLRTVLAFALVLLALPAQAVTVLRDPDIEHALNRLAQPVLRAAGLSSALKVLVVQDPSLNAFVVDPNAIYIHSGLLQRTSSAAALQFIIAHEAAHIANGHLTRRRLNAQYASRVAGLGMALAVATAAGTGQPALAAAGLGVANSARRGFFAHSRAEESSADQSAIRYLSQSGRGARGAIDAMQIFAGQETLSESRRDPYAQSHPVSRDRLRSLTALSQSYGPDPRLDVDQDTYWYERAKGKISAFLQPPKWTRQRADESLAPDIEYMRLAVANHRLSDWRGAVQQLDRALAIRPDDAYYHELKGQILLEGRQFAAAEAAYRRASTLAPNDGLILASLGHAMVVQGGTARLQQALPVLERARAADYRNGGVMRDLGSAYAQLGQPGMAALSIAEYHALYGRLKDAGIQARRAEGLLSRGSPSWQRARDVVVASENAEKP</sequence>
<feature type="domain" description="Peptidase M48" evidence="7">
    <location>
        <begin position="43"/>
        <end position="227"/>
    </location>
</feature>
<proteinExistence type="predicted"/>
<keyword evidence="4 8" id="KW-0378">Hydrolase</keyword>
<dbReference type="InterPro" id="IPR011990">
    <property type="entry name" value="TPR-like_helical_dom_sf"/>
</dbReference>
<evidence type="ECO:0000313" key="8">
    <source>
        <dbReference type="EMBL" id="QPM89414.1"/>
    </source>
</evidence>
<dbReference type="AlphaFoldDB" id="A0A418SDI3"/>
<gene>
    <name evidence="8" type="primary">bepA_1</name>
    <name evidence="8" type="ORF">PSAL_006330</name>
</gene>
<reference evidence="8 9" key="1">
    <citation type="submission" date="2020-08" db="EMBL/GenBank/DDBJ databases">
        <title>Genome sequence of Rhodobacteraceae bacterium Lw-13e.</title>
        <authorList>
            <person name="Poehlein A."/>
            <person name="Wolter L."/>
            <person name="Daniel R."/>
            <person name="Brinkhoff T."/>
        </authorList>
    </citation>
    <scope>NUCLEOTIDE SEQUENCE [LARGE SCALE GENOMIC DNA]</scope>
    <source>
        <strain evidence="8 9">Lw-13e</strain>
    </source>
</reference>
<evidence type="ECO:0000256" key="2">
    <source>
        <dbReference type="ARBA" id="ARBA00022670"/>
    </source>
</evidence>
<evidence type="ECO:0000256" key="1">
    <source>
        <dbReference type="ARBA" id="ARBA00001947"/>
    </source>
</evidence>
<dbReference type="PANTHER" id="PTHR22726:SF1">
    <property type="entry name" value="METALLOENDOPEPTIDASE OMA1, MITOCHONDRIAL"/>
    <property type="match status" value="1"/>
</dbReference>
<dbReference type="EMBL" id="CP060436">
    <property type="protein sequence ID" value="QPM89414.1"/>
    <property type="molecule type" value="Genomic_DNA"/>
</dbReference>
<evidence type="ECO:0000313" key="9">
    <source>
        <dbReference type="Proteomes" id="UP000283786"/>
    </source>
</evidence>
<dbReference type="Pfam" id="PF01435">
    <property type="entry name" value="Peptidase_M48"/>
    <property type="match status" value="1"/>
</dbReference>
<keyword evidence="9" id="KW-1185">Reference proteome</keyword>
<dbReference type="Proteomes" id="UP000283786">
    <property type="component" value="Chromosome"/>
</dbReference>
<dbReference type="InterPro" id="IPR019734">
    <property type="entry name" value="TPR_rpt"/>
</dbReference>
<dbReference type="SUPFAM" id="SSF48452">
    <property type="entry name" value="TPR-like"/>
    <property type="match status" value="1"/>
</dbReference>
<dbReference type="GO" id="GO:0046872">
    <property type="term" value="F:metal ion binding"/>
    <property type="evidence" value="ECO:0007669"/>
    <property type="project" value="UniProtKB-KW"/>
</dbReference>